<dbReference type="EMBL" id="SFBR01000152">
    <property type="protein sequence ID" value="TRT83734.1"/>
    <property type="molecule type" value="Genomic_DNA"/>
</dbReference>
<proteinExistence type="predicted"/>
<protein>
    <submittedName>
        <fullName evidence="1">Uncharacterized protein</fullName>
    </submittedName>
</protein>
<gene>
    <name evidence="1" type="ORF">EWV63_16780</name>
</gene>
<evidence type="ECO:0000313" key="2">
    <source>
        <dbReference type="Proteomes" id="UP000316280"/>
    </source>
</evidence>
<reference evidence="1 2" key="1">
    <citation type="submission" date="2019-01" db="EMBL/GenBank/DDBJ databases">
        <title>Coherence of Microcystis species and biogeography revealed through population genomics.</title>
        <authorList>
            <person name="Perez-Carrascal O.M."/>
            <person name="Terrat Y."/>
            <person name="Giani A."/>
            <person name="Fortin N."/>
            <person name="Tromas N."/>
            <person name="Shapiro B.J."/>
        </authorList>
    </citation>
    <scope>NUCLEOTIDE SEQUENCE [LARGE SCALE GENOMIC DNA]</scope>
    <source>
        <strain evidence="1">Ma_OC_H_19870700_S124</strain>
    </source>
</reference>
<accession>A0A552AE37</accession>
<sequence length="104" mass="11468">MALLDYWTVGSSCRGGKSDYPQDVQAQILAKVEAFEGFVTPNALALGWLPVLSLELPKTIWTDFPRWFPTLSCHGFPSKGIALLALQPPRPSLFLAKPTHPTFV</sequence>
<evidence type="ECO:0000313" key="1">
    <source>
        <dbReference type="EMBL" id="TRT83734.1"/>
    </source>
</evidence>
<organism evidence="1 2">
    <name type="scientific">Microcystis aeruginosa Ma_OC_H_19870700_S124</name>
    <dbReference type="NCBI Taxonomy" id="2486262"/>
    <lineage>
        <taxon>Bacteria</taxon>
        <taxon>Bacillati</taxon>
        <taxon>Cyanobacteriota</taxon>
        <taxon>Cyanophyceae</taxon>
        <taxon>Oscillatoriophycideae</taxon>
        <taxon>Chroococcales</taxon>
        <taxon>Microcystaceae</taxon>
        <taxon>Microcystis</taxon>
    </lineage>
</organism>
<name>A0A552AE37_MICAE</name>
<dbReference type="AlphaFoldDB" id="A0A552AE37"/>
<comment type="caution">
    <text evidence="1">The sequence shown here is derived from an EMBL/GenBank/DDBJ whole genome shotgun (WGS) entry which is preliminary data.</text>
</comment>
<dbReference type="Proteomes" id="UP000316280">
    <property type="component" value="Unassembled WGS sequence"/>
</dbReference>